<dbReference type="AlphaFoldDB" id="A0A427AYN9"/>
<sequence length="146" mass="16316">MPSPSLLTLPDALPVDFHCFLSSSWSQTSKVCSSVLIQALRSRFIGSPHPNCLPHRRYQAGRLKMSQGTRWMHYLKQLSAANVPAALIENGQNRVIDASLTLIRERAKLKVTTGERCRLRVFCSPNSLFVPLVFVIKSLNRVSADP</sequence>
<evidence type="ECO:0000313" key="1">
    <source>
        <dbReference type="EMBL" id="RRT81378.1"/>
    </source>
</evidence>
<proteinExistence type="predicted"/>
<reference evidence="1 2" key="1">
    <citation type="journal article" date="2014" name="Agronomy (Basel)">
        <title>A Draft Genome Sequence for Ensete ventricosum, the Drought-Tolerant Tree Against Hunger.</title>
        <authorList>
            <person name="Harrison J."/>
            <person name="Moore K.A."/>
            <person name="Paszkiewicz K."/>
            <person name="Jones T."/>
            <person name="Grant M."/>
            <person name="Ambacheew D."/>
            <person name="Muzemil S."/>
            <person name="Studholme D.J."/>
        </authorList>
    </citation>
    <scope>NUCLEOTIDE SEQUENCE [LARGE SCALE GENOMIC DNA]</scope>
</reference>
<protein>
    <submittedName>
        <fullName evidence="1">Uncharacterized protein</fullName>
    </submittedName>
</protein>
<gene>
    <name evidence="1" type="ORF">B296_00015823</name>
</gene>
<dbReference type="Proteomes" id="UP000287651">
    <property type="component" value="Unassembled WGS sequence"/>
</dbReference>
<evidence type="ECO:0000313" key="2">
    <source>
        <dbReference type="Proteomes" id="UP000287651"/>
    </source>
</evidence>
<dbReference type="EMBL" id="AMZH03000925">
    <property type="protein sequence ID" value="RRT81378.1"/>
    <property type="molecule type" value="Genomic_DNA"/>
</dbReference>
<name>A0A427AYN9_ENSVE</name>
<comment type="caution">
    <text evidence="1">The sequence shown here is derived from an EMBL/GenBank/DDBJ whole genome shotgun (WGS) entry which is preliminary data.</text>
</comment>
<organism evidence="1 2">
    <name type="scientific">Ensete ventricosum</name>
    <name type="common">Abyssinian banana</name>
    <name type="synonym">Musa ensete</name>
    <dbReference type="NCBI Taxonomy" id="4639"/>
    <lineage>
        <taxon>Eukaryota</taxon>
        <taxon>Viridiplantae</taxon>
        <taxon>Streptophyta</taxon>
        <taxon>Embryophyta</taxon>
        <taxon>Tracheophyta</taxon>
        <taxon>Spermatophyta</taxon>
        <taxon>Magnoliopsida</taxon>
        <taxon>Liliopsida</taxon>
        <taxon>Zingiberales</taxon>
        <taxon>Musaceae</taxon>
        <taxon>Ensete</taxon>
    </lineage>
</organism>
<accession>A0A427AYN9</accession>